<feature type="region of interest" description="Disordered" evidence="14">
    <location>
        <begin position="36"/>
        <end position="61"/>
    </location>
</feature>
<evidence type="ECO:0000256" key="13">
    <source>
        <dbReference type="SAM" id="Coils"/>
    </source>
</evidence>
<feature type="compositionally biased region" description="Polar residues" evidence="14">
    <location>
        <begin position="1443"/>
        <end position="1464"/>
    </location>
</feature>
<organism evidence="16 17">
    <name type="scientific">Stylonychia lemnae</name>
    <name type="common">Ciliate</name>
    <dbReference type="NCBI Taxonomy" id="5949"/>
    <lineage>
        <taxon>Eukaryota</taxon>
        <taxon>Sar</taxon>
        <taxon>Alveolata</taxon>
        <taxon>Ciliophora</taxon>
        <taxon>Intramacronucleata</taxon>
        <taxon>Spirotrichea</taxon>
        <taxon>Stichotrichia</taxon>
        <taxon>Sporadotrichida</taxon>
        <taxon>Oxytrichidae</taxon>
        <taxon>Stylonychinae</taxon>
        <taxon>Stylonychia</taxon>
    </lineage>
</organism>
<dbReference type="InterPro" id="IPR036322">
    <property type="entry name" value="WD40_repeat_dom_sf"/>
</dbReference>
<protein>
    <submittedName>
        <fullName evidence="16">Kinesin-like protein</fullName>
    </submittedName>
</protein>
<feature type="region of interest" description="Disordered" evidence="14">
    <location>
        <begin position="1991"/>
        <end position="2020"/>
    </location>
</feature>
<dbReference type="GO" id="GO:0007018">
    <property type="term" value="P:microtubule-based movement"/>
    <property type="evidence" value="ECO:0007669"/>
    <property type="project" value="InterPro"/>
</dbReference>
<dbReference type="GO" id="GO:0051231">
    <property type="term" value="P:spindle elongation"/>
    <property type="evidence" value="ECO:0007669"/>
    <property type="project" value="TreeGrafter"/>
</dbReference>
<dbReference type="Pfam" id="PF25764">
    <property type="entry name" value="KIF21A_4th"/>
    <property type="match status" value="1"/>
</dbReference>
<dbReference type="InterPro" id="IPR027640">
    <property type="entry name" value="Kinesin-like_fam"/>
</dbReference>
<evidence type="ECO:0000256" key="10">
    <source>
        <dbReference type="ARBA" id="ARBA00023212"/>
    </source>
</evidence>
<dbReference type="Gene3D" id="2.130.10.10">
    <property type="entry name" value="YVTN repeat-like/Quinoprotein amine dehydrogenase"/>
    <property type="match status" value="2"/>
</dbReference>
<evidence type="ECO:0000256" key="11">
    <source>
        <dbReference type="PROSITE-ProRule" id="PRU00221"/>
    </source>
</evidence>
<dbReference type="InterPro" id="IPR001752">
    <property type="entry name" value="Kinesin_motor_dom"/>
</dbReference>
<evidence type="ECO:0000256" key="4">
    <source>
        <dbReference type="ARBA" id="ARBA00022701"/>
    </source>
</evidence>
<dbReference type="EMBL" id="CCKQ01009800">
    <property type="protein sequence ID" value="CDW81308.1"/>
    <property type="molecule type" value="Genomic_DNA"/>
</dbReference>
<evidence type="ECO:0000256" key="14">
    <source>
        <dbReference type="SAM" id="MobiDB-lite"/>
    </source>
</evidence>
<feature type="compositionally biased region" description="Low complexity" evidence="14">
    <location>
        <begin position="697"/>
        <end position="718"/>
    </location>
</feature>
<keyword evidence="2" id="KW-0963">Cytoplasm</keyword>
<evidence type="ECO:0000256" key="9">
    <source>
        <dbReference type="ARBA" id="ARBA00023175"/>
    </source>
</evidence>
<dbReference type="GO" id="GO:0005874">
    <property type="term" value="C:microtubule"/>
    <property type="evidence" value="ECO:0007669"/>
    <property type="project" value="UniProtKB-KW"/>
</dbReference>
<evidence type="ECO:0000313" key="17">
    <source>
        <dbReference type="Proteomes" id="UP000039865"/>
    </source>
</evidence>
<feature type="region of interest" description="Disordered" evidence="14">
    <location>
        <begin position="1"/>
        <end position="20"/>
    </location>
</feature>
<feature type="binding site" evidence="12">
    <location>
        <begin position="153"/>
        <end position="160"/>
    </location>
    <ligand>
        <name>ATP</name>
        <dbReference type="ChEBI" id="CHEBI:30616"/>
    </ligand>
</feature>
<feature type="compositionally biased region" description="Basic and acidic residues" evidence="14">
    <location>
        <begin position="1994"/>
        <end position="2020"/>
    </location>
</feature>
<feature type="repeat" description="WD" evidence="11">
    <location>
        <begin position="1779"/>
        <end position="1809"/>
    </location>
</feature>
<feature type="domain" description="Kinesin motor" evidence="15">
    <location>
        <begin position="74"/>
        <end position="437"/>
    </location>
</feature>
<dbReference type="PROSITE" id="PS50294">
    <property type="entry name" value="WD_REPEATS_REGION"/>
    <property type="match status" value="1"/>
</dbReference>
<keyword evidence="5" id="KW-0677">Repeat</keyword>
<evidence type="ECO:0000256" key="5">
    <source>
        <dbReference type="ARBA" id="ARBA00022737"/>
    </source>
</evidence>
<feature type="coiled-coil region" evidence="13">
    <location>
        <begin position="1243"/>
        <end position="1302"/>
    </location>
</feature>
<dbReference type="Pfam" id="PF00225">
    <property type="entry name" value="Kinesin"/>
    <property type="match status" value="1"/>
</dbReference>
<keyword evidence="10" id="KW-0206">Cytoskeleton</keyword>
<proteinExistence type="inferred from homology"/>
<evidence type="ECO:0000256" key="7">
    <source>
        <dbReference type="ARBA" id="ARBA00022840"/>
    </source>
</evidence>
<keyword evidence="8 13" id="KW-0175">Coiled coil</keyword>
<feature type="compositionally biased region" description="Basic and acidic residues" evidence="14">
    <location>
        <begin position="960"/>
        <end position="969"/>
    </location>
</feature>
<feature type="coiled-coil region" evidence="13">
    <location>
        <begin position="1036"/>
        <end position="1070"/>
    </location>
</feature>
<dbReference type="GO" id="GO:0007052">
    <property type="term" value="P:mitotic spindle organization"/>
    <property type="evidence" value="ECO:0007669"/>
    <property type="project" value="TreeGrafter"/>
</dbReference>
<dbReference type="InterPro" id="IPR015943">
    <property type="entry name" value="WD40/YVTN_repeat-like_dom_sf"/>
</dbReference>
<keyword evidence="9 12" id="KW-0505">Motor protein</keyword>
<feature type="compositionally biased region" description="Basic and acidic residues" evidence="14">
    <location>
        <begin position="1426"/>
        <end position="1435"/>
    </location>
</feature>
<keyword evidence="4" id="KW-0493">Microtubule</keyword>
<evidence type="ECO:0000256" key="8">
    <source>
        <dbReference type="ARBA" id="ARBA00023054"/>
    </source>
</evidence>
<name>A0A078AKF9_STYLE</name>
<dbReference type="PROSITE" id="PS00411">
    <property type="entry name" value="KINESIN_MOTOR_1"/>
    <property type="match status" value="1"/>
</dbReference>
<dbReference type="InParanoid" id="A0A078AKF9"/>
<gene>
    <name evidence="16" type="primary">Contig13507.g14417</name>
    <name evidence="16" type="ORF">STYLEM_10323</name>
</gene>
<comment type="subcellular location">
    <subcellularLocation>
        <location evidence="1">Cytoplasm</location>
        <location evidence="1">Cytoskeleton</location>
    </subcellularLocation>
</comment>
<dbReference type="PANTHER" id="PTHR47969">
    <property type="entry name" value="CHROMOSOME-ASSOCIATED KINESIN KIF4A-RELATED"/>
    <property type="match status" value="1"/>
</dbReference>
<dbReference type="InterPro" id="IPR019821">
    <property type="entry name" value="Kinesin_motor_CS"/>
</dbReference>
<dbReference type="InterPro" id="IPR001680">
    <property type="entry name" value="WD40_rpt"/>
</dbReference>
<comment type="similarity">
    <text evidence="12">Belongs to the TRAFAC class myosin-kinesin ATPase superfamily. Kinesin family.</text>
</comment>
<dbReference type="PROSITE" id="PS50082">
    <property type="entry name" value="WD_REPEATS_2"/>
    <property type="match status" value="2"/>
</dbReference>
<dbReference type="SUPFAM" id="SSF50978">
    <property type="entry name" value="WD40 repeat-like"/>
    <property type="match status" value="1"/>
</dbReference>
<dbReference type="GO" id="GO:0005524">
    <property type="term" value="F:ATP binding"/>
    <property type="evidence" value="ECO:0007669"/>
    <property type="project" value="UniProtKB-UniRule"/>
</dbReference>
<dbReference type="SMART" id="SM00320">
    <property type="entry name" value="WD40"/>
    <property type="match status" value="6"/>
</dbReference>
<feature type="coiled-coil region" evidence="13">
    <location>
        <begin position="514"/>
        <end position="541"/>
    </location>
</feature>
<dbReference type="GO" id="GO:0008017">
    <property type="term" value="F:microtubule binding"/>
    <property type="evidence" value="ECO:0007669"/>
    <property type="project" value="InterPro"/>
</dbReference>
<dbReference type="PRINTS" id="PR00380">
    <property type="entry name" value="KINESINHEAVY"/>
</dbReference>
<dbReference type="Gene3D" id="3.40.850.10">
    <property type="entry name" value="Kinesin motor domain"/>
    <property type="match status" value="1"/>
</dbReference>
<sequence length="2020" mass="232684">MEVDYNNNNSSNYQTAQNNPSLVRINLDQEMKDEDNYDSRNAQGLGANRNSDYEETKTNPRGFFADTKTATACSVRVALRVRPLVGRELYESPNICVTCYPESEQLVIGKDRTFTFDKVFDIPTRQQDVFDLCVKNLVLGCFSGYNATVLAYGQTGSGKTFTMGSGYTIGLKDEELGIIPRVIKLIFDEVDKRKHKAEFIIKCSFLEIYNEELNDLLDHGAVSASANANAAVIDRFMQKKEITIREEKNGNISVFGLREEKVNSYEELAACLDKGSNFRSTASTLMNNCSSRSHAIFTITIEQHVIDDLYQPSYSTVPAQTATPAASSDEFMVAKFHFVDLAGSERAKRTGATGATLKEGISINKGLLALGNVISALTEDAKKNAHVPYRDSKLTRILQDSLGGNSRTSMIACVSPAEVNFEETLNTLKYASRARNIKNKPIVNRDPNSAQIAQLRQQVYELSRELIGARKLLVSNNIAFEENTSLPSDLSMIEPGKIFDLPHSKEFMIGGAEIQKYENEIKDLKGMMQQKDKKVSQLQTQFDTSQESLAQSRIEMFSIQKERDLSRFQLEQIIGILKKREIFEDIMKELHGFDRTSKMDIDENGKEQNPEFDFFFGSSGPCILEEYQVKVEEQKKEINDMMQQLKQMQKDNEYLTNQSLQDTQNLETKEKEIERLKRSVNKLQKENVEIKNQQRKAPATNNNKNAPSSNQNNAPVNNHMNQNRKMSVIHTAVDKKPFGQLPQNRKSTVISKEQEEWLSKELDYNLNHFNELFIENLSQSLSTMLDFKKPAAQFTQDQEMKPANEIAISDALEDANNNFDSDDSSDEENEAALEIEQIIPQGEKEVQEVIDGNEETKKQDDEIKNMLKGQEQQIMSLEVNLKDKESLLQAIKDSHKSMSQNLLEAMKNEYHKKIQQLQGEMQQVELERVESLKKAGSDQQKSKLEEQYKKKLKDLEDKLRDAKQKDREQTNMMKESNKQKLRIKALETEIEKMKTQRVTMIKKMKEEGEQHRKWKADRVKELMQIKQSNLKKDREIQLLKRENQRKDVLAKRKQEELSILMKKNKIEKQKQANASKDRMKKANIDIAAIQQWIITNTDKMLNYKELQTQIEQELLQRKGVEDSIAEEQNQYAQLNVKREKLEFKKCQLEQSNQSGEADEIIYNIDEELSQISLETKAIVDNIETLEEKFDFIDAKVNQINSQLMTFSPDDVEQLRFDQVQSIEGARACLAAFFSILLDVNVYKKQLENKLAQDEATIESLSQQMEELRKIQQANEINFQKQLEQINKEYREKEETMIRIIMENGGQELEQLMNGYDGKAGGKEIFREYLKQNSQKVEGDENLLSQPPMLKKNTVAAGNAKQQEIQKNKEQMYNQSKTALSKRVAELERKTKEDQKKIESLKHQKEQIIQEKELFKKQLDSTKQKLKTQEVQEVKQSKVPNEDQAYNSNQQKSPRIQISNQQRMQNLEDRRKDRKLKKLGSQNPTQQKPIIEPRVIADEPMDDDDDMIFDKDPEFVKNQQEQQQVLQALKNNQQFQQQQQQLQEQQESTNVFARLSQLGKGRSHNNNQASNSLNTSQNISLTHITPQVIEKPQPLPVTNYDDDGKWKCIFSKEYAHNSAICALTSVGNQMYSTSNKSLKIWDLERMQVVSDIAAHSGLIKCMTIWQDKNILLTASEKSIFLWDMISLTQVGQLKAHKDEIKAMTVTPDGNLMFSAGRGSQNAPGLLVWDLRKGSQPIDEREKNQDIFSLVTTKDMLFYGCRSHQVIPYDFKRSVQHDAFEPPHFDVVTSLAILDGLLVSGSRDKMLRVWDHQRFNHLQAELAHGEQINSLETDFDMRELYSGSKDGIVKVWRMKNQRLKPMAQMQASIQGSITTISKIDKQFGRMFASGSTDKCLKIWKRKSAGNDIDESNSPVELDDNEMLFDNAQLDRNNDFMNDEEGQEIEQHLLSQMNRYEEYKHPSQINEFKHREVIRSNTETLPKANAQSYYVGIPSKLDQKRRQKRLQDNQRKYQKENDQNYQV</sequence>
<dbReference type="Pfam" id="PF00400">
    <property type="entry name" value="WD40"/>
    <property type="match status" value="3"/>
</dbReference>
<dbReference type="InterPro" id="IPR036961">
    <property type="entry name" value="Kinesin_motor_dom_sf"/>
</dbReference>
<feature type="compositionally biased region" description="Basic and acidic residues" evidence="14">
    <location>
        <begin position="1382"/>
        <end position="1402"/>
    </location>
</feature>
<feature type="coiled-coil region" evidence="13">
    <location>
        <begin position="1103"/>
        <end position="1144"/>
    </location>
</feature>
<dbReference type="CDD" id="cd01372">
    <property type="entry name" value="KISc_KIF4"/>
    <property type="match status" value="1"/>
</dbReference>
<evidence type="ECO:0000259" key="15">
    <source>
        <dbReference type="PROSITE" id="PS50067"/>
    </source>
</evidence>
<feature type="region of interest" description="Disordered" evidence="14">
    <location>
        <begin position="1365"/>
        <end position="1402"/>
    </location>
</feature>
<keyword evidence="17" id="KW-1185">Reference proteome</keyword>
<evidence type="ECO:0000256" key="3">
    <source>
        <dbReference type="ARBA" id="ARBA00022574"/>
    </source>
</evidence>
<evidence type="ECO:0000256" key="6">
    <source>
        <dbReference type="ARBA" id="ARBA00022741"/>
    </source>
</evidence>
<feature type="coiled-coil region" evidence="13">
    <location>
        <begin position="1517"/>
        <end position="1545"/>
    </location>
</feature>
<evidence type="ECO:0000313" key="16">
    <source>
        <dbReference type="EMBL" id="CDW81308.1"/>
    </source>
</evidence>
<dbReference type="SUPFAM" id="SSF52540">
    <property type="entry name" value="P-loop containing nucleoside triphosphate hydrolases"/>
    <property type="match status" value="1"/>
</dbReference>
<dbReference type="GO" id="GO:0005875">
    <property type="term" value="C:microtubule associated complex"/>
    <property type="evidence" value="ECO:0007669"/>
    <property type="project" value="TreeGrafter"/>
</dbReference>
<dbReference type="SMART" id="SM00129">
    <property type="entry name" value="KISc"/>
    <property type="match status" value="1"/>
</dbReference>
<evidence type="ECO:0000256" key="1">
    <source>
        <dbReference type="ARBA" id="ARBA00004245"/>
    </source>
</evidence>
<feature type="region of interest" description="Disordered" evidence="14">
    <location>
        <begin position="1426"/>
        <end position="1466"/>
    </location>
</feature>
<dbReference type="FunFam" id="3.40.850.10:FF:000011">
    <property type="entry name" value="Kinesin family member 21A"/>
    <property type="match status" value="1"/>
</dbReference>
<keyword evidence="6 12" id="KW-0547">Nucleotide-binding</keyword>
<dbReference type="InterPro" id="IPR027417">
    <property type="entry name" value="P-loop_NTPase"/>
</dbReference>
<feature type="repeat" description="WD" evidence="11">
    <location>
        <begin position="1819"/>
        <end position="1860"/>
    </location>
</feature>
<dbReference type="PROSITE" id="PS50067">
    <property type="entry name" value="KINESIN_MOTOR_2"/>
    <property type="match status" value="1"/>
</dbReference>
<dbReference type="OrthoDB" id="295192at2759"/>
<dbReference type="Proteomes" id="UP000039865">
    <property type="component" value="Unassembled WGS sequence"/>
</dbReference>
<dbReference type="GO" id="GO:0003777">
    <property type="term" value="F:microtubule motor activity"/>
    <property type="evidence" value="ECO:0007669"/>
    <property type="project" value="InterPro"/>
</dbReference>
<dbReference type="PANTHER" id="PTHR47969:SF15">
    <property type="entry name" value="CHROMOSOME-ASSOCIATED KINESIN KIF4A-RELATED"/>
    <property type="match status" value="1"/>
</dbReference>
<keyword evidence="3 11" id="KW-0853">WD repeat</keyword>
<feature type="region of interest" description="Disordered" evidence="14">
    <location>
        <begin position="960"/>
        <end position="979"/>
    </location>
</feature>
<keyword evidence="7 12" id="KW-0067">ATP-binding</keyword>
<evidence type="ECO:0000256" key="12">
    <source>
        <dbReference type="PROSITE-ProRule" id="PRU00283"/>
    </source>
</evidence>
<reference evidence="16 17" key="1">
    <citation type="submission" date="2014-06" db="EMBL/GenBank/DDBJ databases">
        <authorList>
            <person name="Swart Estienne"/>
        </authorList>
    </citation>
    <scope>NUCLEOTIDE SEQUENCE [LARGE SCALE GENOMIC DNA]</scope>
    <source>
        <strain evidence="16 17">130c</strain>
    </source>
</reference>
<accession>A0A078AKF9</accession>
<evidence type="ECO:0000256" key="2">
    <source>
        <dbReference type="ARBA" id="ARBA00022490"/>
    </source>
</evidence>
<dbReference type="OMA" id="CIRTFKF"/>
<feature type="region of interest" description="Disordered" evidence="14">
    <location>
        <begin position="684"/>
        <end position="719"/>
    </location>
</feature>